<keyword evidence="1" id="KW-0460">Magnesium</keyword>
<evidence type="ECO:0000313" key="4">
    <source>
        <dbReference type="Proteomes" id="UP001472677"/>
    </source>
</evidence>
<protein>
    <recommendedName>
        <fullName evidence="2">P-type ATPase A domain-containing protein</fullName>
    </recommendedName>
</protein>
<reference evidence="3 4" key="1">
    <citation type="journal article" date="2024" name="G3 (Bethesda)">
        <title>Genome assembly of Hibiscus sabdariffa L. provides insights into metabolisms of medicinal natural products.</title>
        <authorList>
            <person name="Kim T."/>
        </authorList>
    </citation>
    <scope>NUCLEOTIDE SEQUENCE [LARGE SCALE GENOMIC DNA]</scope>
    <source>
        <strain evidence="3">TK-2024</strain>
        <tissue evidence="3">Old leaves</tissue>
    </source>
</reference>
<dbReference type="InterPro" id="IPR059000">
    <property type="entry name" value="ATPase_P-type_domA"/>
</dbReference>
<sequence>MVIALANDKGKPPNWQDFVGIDCLLVINSTISFIEENNVGNVVVALMIGLAPKTKIDQSILTWESLPMTKNPGDEVFSGSTCKQSEIEAVVIATSVHTFFRKAEHLVDSTNQV</sequence>
<evidence type="ECO:0000313" key="3">
    <source>
        <dbReference type="EMBL" id="KAK8504000.1"/>
    </source>
</evidence>
<dbReference type="Gene3D" id="1.20.1110.10">
    <property type="entry name" value="Calcium-transporting ATPase, transmembrane domain"/>
    <property type="match status" value="1"/>
</dbReference>
<comment type="caution">
    <text evidence="3">The sequence shown here is derived from an EMBL/GenBank/DDBJ whole genome shotgun (WGS) entry which is preliminary data.</text>
</comment>
<organism evidence="3 4">
    <name type="scientific">Hibiscus sabdariffa</name>
    <name type="common">roselle</name>
    <dbReference type="NCBI Taxonomy" id="183260"/>
    <lineage>
        <taxon>Eukaryota</taxon>
        <taxon>Viridiplantae</taxon>
        <taxon>Streptophyta</taxon>
        <taxon>Embryophyta</taxon>
        <taxon>Tracheophyta</taxon>
        <taxon>Spermatophyta</taxon>
        <taxon>Magnoliopsida</taxon>
        <taxon>eudicotyledons</taxon>
        <taxon>Gunneridae</taxon>
        <taxon>Pentapetalae</taxon>
        <taxon>rosids</taxon>
        <taxon>malvids</taxon>
        <taxon>Malvales</taxon>
        <taxon>Malvaceae</taxon>
        <taxon>Malvoideae</taxon>
        <taxon>Hibiscus</taxon>
    </lineage>
</organism>
<dbReference type="SUPFAM" id="SSF81653">
    <property type="entry name" value="Calcium ATPase, transduction domain A"/>
    <property type="match status" value="1"/>
</dbReference>
<dbReference type="Pfam" id="PF00122">
    <property type="entry name" value="E1-E2_ATPase"/>
    <property type="match status" value="1"/>
</dbReference>
<evidence type="ECO:0000256" key="1">
    <source>
        <dbReference type="ARBA" id="ARBA00022842"/>
    </source>
</evidence>
<dbReference type="Proteomes" id="UP001472677">
    <property type="component" value="Unassembled WGS sequence"/>
</dbReference>
<dbReference type="EMBL" id="JBBPBM010000146">
    <property type="protein sequence ID" value="KAK8504000.1"/>
    <property type="molecule type" value="Genomic_DNA"/>
</dbReference>
<dbReference type="Gene3D" id="2.70.150.10">
    <property type="entry name" value="Calcium-transporting ATPase, cytoplasmic transduction domain A"/>
    <property type="match status" value="1"/>
</dbReference>
<accession>A0ABR2BAP5</accession>
<proteinExistence type="predicted"/>
<keyword evidence="4" id="KW-1185">Reference proteome</keyword>
<dbReference type="InterPro" id="IPR008250">
    <property type="entry name" value="ATPase_P-typ_transduc_dom_A_sf"/>
</dbReference>
<gene>
    <name evidence="3" type="ORF">V6N12_033217</name>
</gene>
<name>A0ABR2BAP5_9ROSI</name>
<dbReference type="PANTHER" id="PTHR42861">
    <property type="entry name" value="CALCIUM-TRANSPORTING ATPASE"/>
    <property type="match status" value="1"/>
</dbReference>
<feature type="domain" description="P-type ATPase A" evidence="2">
    <location>
        <begin position="43"/>
        <end position="107"/>
    </location>
</feature>
<evidence type="ECO:0000259" key="2">
    <source>
        <dbReference type="Pfam" id="PF00122"/>
    </source>
</evidence>